<dbReference type="Gene3D" id="1.10.1760.20">
    <property type="match status" value="1"/>
</dbReference>
<dbReference type="PROSITE" id="PS50109">
    <property type="entry name" value="HIS_KIN"/>
    <property type="match status" value="1"/>
</dbReference>
<dbReference type="SMART" id="SM00091">
    <property type="entry name" value="PAS"/>
    <property type="match status" value="3"/>
</dbReference>
<dbReference type="SUPFAM" id="SSF47384">
    <property type="entry name" value="Homodimeric domain of signal transducing histidine kinase"/>
    <property type="match status" value="1"/>
</dbReference>
<evidence type="ECO:0000256" key="2">
    <source>
        <dbReference type="ARBA" id="ARBA00004651"/>
    </source>
</evidence>
<feature type="domain" description="Histidine kinase" evidence="21">
    <location>
        <begin position="1335"/>
        <end position="1553"/>
    </location>
</feature>
<dbReference type="EC" id="2.7.13.3" evidence="4"/>
<dbReference type="InterPro" id="IPR008207">
    <property type="entry name" value="Sig_transdc_His_kin_Hpt_dom"/>
</dbReference>
<dbReference type="InterPro" id="IPR029016">
    <property type="entry name" value="GAF-like_dom_sf"/>
</dbReference>
<dbReference type="PROSITE" id="PS50112">
    <property type="entry name" value="PAS"/>
    <property type="match status" value="2"/>
</dbReference>
<dbReference type="Pfam" id="PF00072">
    <property type="entry name" value="Response_reg"/>
    <property type="match status" value="2"/>
</dbReference>
<dbReference type="eggNOG" id="COG2198">
    <property type="taxonomic scope" value="Bacteria"/>
</dbReference>
<evidence type="ECO:0000256" key="1">
    <source>
        <dbReference type="ARBA" id="ARBA00000085"/>
    </source>
</evidence>
<dbReference type="CDD" id="cd00130">
    <property type="entry name" value="PAS"/>
    <property type="match status" value="2"/>
</dbReference>
<dbReference type="PROSITE" id="PS50113">
    <property type="entry name" value="PAC"/>
    <property type="match status" value="2"/>
</dbReference>
<sequence length="2009" mass="224811">MGESSSVRNKRWLGAIALLTGAGVLGNYFNLSLFFGVDFLFGSIPILIITYYFGWGWGGLAGLIAGSYTYILWHHPYATIILVIEALFVGFLCKRKQPNILLFDGIYWFLIGMPLVGIFYGQIMHMEANQTILVMCKQAVNGIFNALVASLIISYAPINRWISPSKHIALSLKQTIFHLLVAFVFIPGMILLVFDGRYFVGQIQTTVQTELQTNAKTIASAISRWHQRYLTALKQLAEISLISEEATAANQAIKSSDRLQQNISLIENLFPDFDKIYVVDSSGTIVATSSPLNQTSRRLMEQSTEHKSLLPLAQERLRPWMNPIHQDILVDEPHVGLNVPLQLQGNFLGLLHGSLALSKIKALYIFQENNQQLGITLLDENNRVIASNQSDQKLLTGVQESKEGSTSTLEGTLQQWVPSKGNNPMIRWKNSMYIQEFMIGSDLDWKLRLQLPAVPYVENLQNRYKADFSILLVITMLAFLFATLVSERLVKPLSYLARATTDLPNKLSEETFAWKHSSVTEINELARNFQLMAIALNQKFREIKHANATLEQRVEERTQKLSIINRSLKAEIKRRKQAETELRTREAAIRALYEVTATQNLNFEQRIQALIDMGCQTFGLECGILARVQDNRYEVMVARSPDRVLKPGDVFDINQTLCCETLDTDEPLTIQHTGTSKSRCHPADLSLGMEAYIGTRVLVAGQVYSTLSFSSKSPRAHRFKSAHVELLKLMAQWIGSEIERHQAEAALQASEQRWELALRGSNDGVWDWNVNTNEVFFSARWKEMLGYQEHEIPNHLDEWSKRIHPDDIGWVMQAIQDHFQRQTPFYITEHRVLCKDGSYKWILARGQALSDEAGRVVRMTGSQSDITNRKKLEQEIQAREQLLNAFFKGASLAGVGLCIHDRQFRFLQINEALAAINGQSVEAHLGKTTDDILGELAPGMNALLQEVLTTAQPSINLEVSGKVASQTNIKRHWLASHFPIFKDTDQPVAVGCILIEISSRKRAEAELQQMSAALENAVAGISRLDTQGRYIFVNGTYAAITGYQPEEMLGMDWQRTVHPEDIEKMVAAYQQMLRDGRVEVEARGMGKHGSSFYKQLVMVSAYDEQNVFVGHHCFMKDITDRKQAEEALQRQLQKALLLKQITQEIRQSLNAQQIFETAAVQIGQAFGVSRCLIRTYLDNPQPQFPVVAEYLAPGSAPSREHDILAVSPAYAKQLMAGDEAIASPDVYCESLLTCAESICRSLNLKSKLAIRTSYQGEPNGAICLHQCDRYRDWTADRVELLESVAAQVGIALAQAKLLEQETRQREELTLKNFALEQTRQEAEAASRAKSEFLAMMSHEIRTPMNAVIGMTGLLLDTELKAQQRDFIETIRNSGDTLLSIINDILDFSKIESGKLELEKHPLSLRDCIEGAIDQLAVKADEKEIELGYLIHPLTPNFILGDVTRLRQILVNLLNNAIKFTETGEVTISVQASAVDSDKTISEPGNLPESLYEIQFAIQDTGIGIPANRLDRLFKSFSQVDASTTRQYGGTGLGLAISKRLSEMMNGMMWVESSGYVGGTPSPKWQPAKPHRVAMGSTFYFTIVASSVATELSEPMEMLPELSGKRLLIVDDQPTNRQILTLQAETWGMQSLAAPSAVEALNWLDSGETFDIAILDMQMPQMDGLTLASAIHQHPKCHRLPLVLLTSMGYPEAGSSALSTHFAACLSKPIKQSQLYQILIHVLQAQPKKVQQQLPRSVEDDMKLAQRLPLRILLAEDHLVNQKVALLLLERLGYRADIAANGLEVLEALNRQPYDVVLMDVQMPEMDGLEASRRICQEWPAHTRPRIIAMTANAMQGDRQVCLDAGMNDYISKPIRVDALIQALSQCPPNPEPQQAQKEESDSNKPEIDVPAVNLTELQAFCRSIDRDSTQILSLLANCYLEESLKLLESMKLAIAQADTQTLKRVAHTLKGSSANLSAAPLAQLCARLEVMSTSGELDRASTLLAQIEGEYDRVKNTLQQELQKSETNL</sequence>
<dbReference type="SMART" id="SM00065">
    <property type="entry name" value="GAF"/>
    <property type="match status" value="2"/>
</dbReference>
<evidence type="ECO:0000259" key="24">
    <source>
        <dbReference type="PROSITE" id="PS50113"/>
    </source>
</evidence>
<dbReference type="Gene3D" id="3.30.565.10">
    <property type="entry name" value="Histidine kinase-like ATPase, C-terminal domain"/>
    <property type="match status" value="1"/>
</dbReference>
<dbReference type="SMART" id="SM00448">
    <property type="entry name" value="REC"/>
    <property type="match status" value="2"/>
</dbReference>
<keyword evidence="10 26" id="KW-0418">Kinase</keyword>
<keyword evidence="13" id="KW-0902">Two-component regulatory system</keyword>
<dbReference type="OrthoDB" id="5389090at2"/>
<comment type="similarity">
    <text evidence="3">In the N-terminal section; belongs to the phytochrome family.</text>
</comment>
<feature type="transmembrane region" description="Helical" evidence="20">
    <location>
        <begin position="468"/>
        <end position="486"/>
    </location>
</feature>
<feature type="compositionally biased region" description="Basic and acidic residues" evidence="19">
    <location>
        <begin position="1876"/>
        <end position="1887"/>
    </location>
</feature>
<dbReference type="InterPro" id="IPR001610">
    <property type="entry name" value="PAC"/>
</dbReference>
<keyword evidence="6 17" id="KW-0597">Phosphoprotein</keyword>
<evidence type="ECO:0000256" key="13">
    <source>
        <dbReference type="ARBA" id="ARBA00023012"/>
    </source>
</evidence>
<dbReference type="PRINTS" id="PR00344">
    <property type="entry name" value="BCTRLSENSOR"/>
</dbReference>
<dbReference type="PANTHER" id="PTHR45339:SF1">
    <property type="entry name" value="HYBRID SIGNAL TRANSDUCTION HISTIDINE KINASE J"/>
    <property type="match status" value="1"/>
</dbReference>
<evidence type="ECO:0000256" key="12">
    <source>
        <dbReference type="ARBA" id="ARBA00022989"/>
    </source>
</evidence>
<protein>
    <recommendedName>
        <fullName evidence="15">Circadian input-output histidine kinase CikA</fullName>
        <ecNumber evidence="4">2.7.13.3</ecNumber>
    </recommendedName>
</protein>
<feature type="transmembrane region" description="Helical" evidence="20">
    <location>
        <begin position="77"/>
        <end position="94"/>
    </location>
</feature>
<dbReference type="InterPro" id="IPR000014">
    <property type="entry name" value="PAS"/>
</dbReference>
<dbReference type="InterPro" id="IPR005467">
    <property type="entry name" value="His_kinase_dom"/>
</dbReference>
<dbReference type="InterPro" id="IPR003661">
    <property type="entry name" value="HisK_dim/P_dom"/>
</dbReference>
<feature type="domain" description="PAC" evidence="24">
    <location>
        <begin position="826"/>
        <end position="878"/>
    </location>
</feature>
<dbReference type="SUPFAM" id="SSF55874">
    <property type="entry name" value="ATPase domain of HSP90 chaperone/DNA topoisomerase II/histidine kinase"/>
    <property type="match status" value="1"/>
</dbReference>
<dbReference type="eggNOG" id="COG0784">
    <property type="taxonomic scope" value="Bacteria"/>
</dbReference>
<evidence type="ECO:0000259" key="22">
    <source>
        <dbReference type="PROSITE" id="PS50110"/>
    </source>
</evidence>
<dbReference type="InterPro" id="IPR011006">
    <property type="entry name" value="CheY-like_superfamily"/>
</dbReference>
<proteinExistence type="inferred from homology"/>
<dbReference type="FunFam" id="1.10.287.130:FF:000004">
    <property type="entry name" value="Ethylene receptor 1"/>
    <property type="match status" value="1"/>
</dbReference>
<dbReference type="InterPro" id="IPR003594">
    <property type="entry name" value="HATPase_dom"/>
</dbReference>
<dbReference type="eggNOG" id="COG2205">
    <property type="taxonomic scope" value="Bacteria"/>
</dbReference>
<evidence type="ECO:0000259" key="25">
    <source>
        <dbReference type="PROSITE" id="PS50894"/>
    </source>
</evidence>
<feature type="coiled-coil region" evidence="18">
    <location>
        <begin position="1298"/>
        <end position="1325"/>
    </location>
</feature>
<dbReference type="SUPFAM" id="SSF52172">
    <property type="entry name" value="CheY-like"/>
    <property type="match status" value="2"/>
</dbReference>
<dbReference type="PROSITE" id="PS50110">
    <property type="entry name" value="RESPONSE_REGULATORY"/>
    <property type="match status" value="2"/>
</dbReference>
<gene>
    <name evidence="26" type="ORF">Osc7112_1306</name>
</gene>
<dbReference type="HOGENOM" id="CLU_233756_0_0_3"/>
<evidence type="ECO:0000256" key="14">
    <source>
        <dbReference type="ARBA" id="ARBA00023136"/>
    </source>
</evidence>
<evidence type="ECO:0000256" key="4">
    <source>
        <dbReference type="ARBA" id="ARBA00012438"/>
    </source>
</evidence>
<feature type="region of interest" description="Disordered" evidence="19">
    <location>
        <begin position="1865"/>
        <end position="1887"/>
    </location>
</feature>
<dbReference type="InterPro" id="IPR001789">
    <property type="entry name" value="Sig_transdc_resp-reg_receiver"/>
</dbReference>
<dbReference type="InterPro" id="IPR003018">
    <property type="entry name" value="GAF"/>
</dbReference>
<feature type="domain" description="Response regulatory" evidence="22">
    <location>
        <begin position="1605"/>
        <end position="1722"/>
    </location>
</feature>
<comment type="subcellular location">
    <subcellularLocation>
        <location evidence="2">Cell membrane</location>
        <topology evidence="2">Multi-pass membrane protein</topology>
    </subcellularLocation>
</comment>
<evidence type="ECO:0000256" key="9">
    <source>
        <dbReference type="ARBA" id="ARBA00022741"/>
    </source>
</evidence>
<accession>K9VED7</accession>
<evidence type="ECO:0000256" key="6">
    <source>
        <dbReference type="ARBA" id="ARBA00022553"/>
    </source>
</evidence>
<dbReference type="STRING" id="179408.Osc7112_1306"/>
<feature type="domain" description="Response regulatory" evidence="22">
    <location>
        <begin position="1750"/>
        <end position="1867"/>
    </location>
</feature>
<dbReference type="PROSITE" id="PS50894">
    <property type="entry name" value="HPT"/>
    <property type="match status" value="1"/>
</dbReference>
<dbReference type="InterPro" id="IPR036890">
    <property type="entry name" value="HATPase_C_sf"/>
</dbReference>
<feature type="transmembrane region" description="Helical" evidence="20">
    <location>
        <begin position="12"/>
        <end position="33"/>
    </location>
</feature>
<dbReference type="Pfam" id="PF08447">
    <property type="entry name" value="PAS_3"/>
    <property type="match status" value="2"/>
</dbReference>
<keyword evidence="9" id="KW-0547">Nucleotide-binding</keyword>
<evidence type="ECO:0000256" key="3">
    <source>
        <dbReference type="ARBA" id="ARBA00006402"/>
    </source>
</evidence>
<dbReference type="SUPFAM" id="SSF55781">
    <property type="entry name" value="GAF domain-like"/>
    <property type="match status" value="2"/>
</dbReference>
<comment type="catalytic activity">
    <reaction evidence="1">
        <text>ATP + protein L-histidine = ADP + protein N-phospho-L-histidine.</text>
        <dbReference type="EC" id="2.7.13.3"/>
    </reaction>
</comment>
<dbReference type="Pfam" id="PF01627">
    <property type="entry name" value="Hpt"/>
    <property type="match status" value="1"/>
</dbReference>
<dbReference type="Gene3D" id="3.40.50.2300">
    <property type="match status" value="2"/>
</dbReference>
<keyword evidence="5" id="KW-1003">Cell membrane</keyword>
<keyword evidence="8 20" id="KW-0812">Transmembrane</keyword>
<organism evidence="26 27">
    <name type="scientific">Phormidium nigroviride PCC 7112</name>
    <dbReference type="NCBI Taxonomy" id="179408"/>
    <lineage>
        <taxon>Bacteria</taxon>
        <taxon>Bacillati</taxon>
        <taxon>Cyanobacteriota</taxon>
        <taxon>Cyanophyceae</taxon>
        <taxon>Oscillatoriophycideae</taxon>
        <taxon>Oscillatoriales</taxon>
        <taxon>Oscillatoriaceae</taxon>
        <taxon>Phormidium</taxon>
    </lineage>
</organism>
<dbReference type="eggNOG" id="COG2203">
    <property type="taxonomic scope" value="Bacteria"/>
</dbReference>
<dbReference type="SMART" id="SM00387">
    <property type="entry name" value="HATPase_c"/>
    <property type="match status" value="1"/>
</dbReference>
<dbReference type="SMART" id="SM00073">
    <property type="entry name" value="HPT"/>
    <property type="match status" value="1"/>
</dbReference>
<dbReference type="Pfam" id="PF08448">
    <property type="entry name" value="PAS_4"/>
    <property type="match status" value="1"/>
</dbReference>
<feature type="transmembrane region" description="Helical" evidence="20">
    <location>
        <begin position="132"/>
        <end position="156"/>
    </location>
</feature>
<dbReference type="Gene3D" id="1.10.287.130">
    <property type="match status" value="1"/>
</dbReference>
<feature type="domain" description="PAS" evidence="23">
    <location>
        <begin position="750"/>
        <end position="822"/>
    </location>
</feature>
<dbReference type="KEGG" id="oni:Osc7112_1306"/>
<evidence type="ECO:0000259" key="23">
    <source>
        <dbReference type="PROSITE" id="PS50112"/>
    </source>
</evidence>
<dbReference type="InterPro" id="IPR004358">
    <property type="entry name" value="Sig_transdc_His_kin-like_C"/>
</dbReference>
<dbReference type="CDD" id="cd17546">
    <property type="entry name" value="REC_hyHK_CKI1_RcsC-like"/>
    <property type="match status" value="2"/>
</dbReference>
<dbReference type="Proteomes" id="UP000010478">
    <property type="component" value="Chromosome"/>
</dbReference>
<dbReference type="SUPFAM" id="SSF47226">
    <property type="entry name" value="Histidine-containing phosphotransfer domain, HPT domain"/>
    <property type="match status" value="1"/>
</dbReference>
<feature type="coiled-coil region" evidence="18">
    <location>
        <begin position="1977"/>
        <end position="2004"/>
    </location>
</feature>
<evidence type="ECO:0000256" key="20">
    <source>
        <dbReference type="SAM" id="Phobius"/>
    </source>
</evidence>
<dbReference type="SMART" id="SM00086">
    <property type="entry name" value="PAC"/>
    <property type="match status" value="2"/>
</dbReference>
<evidence type="ECO:0000259" key="21">
    <source>
        <dbReference type="PROSITE" id="PS50109"/>
    </source>
</evidence>
<keyword evidence="11" id="KW-0067">ATP-binding</keyword>
<evidence type="ECO:0000256" key="11">
    <source>
        <dbReference type="ARBA" id="ARBA00022840"/>
    </source>
</evidence>
<dbReference type="GO" id="GO:0000155">
    <property type="term" value="F:phosphorelay sensor kinase activity"/>
    <property type="evidence" value="ECO:0007669"/>
    <property type="project" value="InterPro"/>
</dbReference>
<reference evidence="26 27" key="1">
    <citation type="submission" date="2012-05" db="EMBL/GenBank/DDBJ databases">
        <title>Finished chromosome of genome of Oscillatoria sp. PCC 7112.</title>
        <authorList>
            <consortium name="US DOE Joint Genome Institute"/>
            <person name="Gugger M."/>
            <person name="Coursin T."/>
            <person name="Rippka R."/>
            <person name="Tandeau De Marsac N."/>
            <person name="Huntemann M."/>
            <person name="Wei C.-L."/>
            <person name="Han J."/>
            <person name="Detter J.C."/>
            <person name="Han C."/>
            <person name="Tapia R."/>
            <person name="Davenport K."/>
            <person name="Daligault H."/>
            <person name="Erkkila T."/>
            <person name="Gu W."/>
            <person name="Munk A.C.C."/>
            <person name="Teshima H."/>
            <person name="Xu Y."/>
            <person name="Chain P."/>
            <person name="Chen A."/>
            <person name="Krypides N."/>
            <person name="Mavromatis K."/>
            <person name="Markowitz V."/>
            <person name="Szeto E."/>
            <person name="Ivanova N."/>
            <person name="Mikhailova N."/>
            <person name="Ovchinnikova G."/>
            <person name="Pagani I."/>
            <person name="Pati A."/>
            <person name="Goodwin L."/>
            <person name="Peters L."/>
            <person name="Pitluck S."/>
            <person name="Woyke T."/>
            <person name="Kerfeld C."/>
        </authorList>
    </citation>
    <scope>NUCLEOTIDE SEQUENCE [LARGE SCALE GENOMIC DNA]</scope>
    <source>
        <strain evidence="26 27">PCC 7112</strain>
    </source>
</reference>
<feature type="modified residue" description="4-aspartylphosphate" evidence="17">
    <location>
        <position position="1799"/>
    </location>
</feature>
<dbReference type="CDD" id="cd16922">
    <property type="entry name" value="HATPase_EvgS-ArcB-TorS-like"/>
    <property type="match status" value="1"/>
</dbReference>
<dbReference type="GO" id="GO:0005524">
    <property type="term" value="F:ATP binding"/>
    <property type="evidence" value="ECO:0007669"/>
    <property type="project" value="UniProtKB-KW"/>
</dbReference>
<feature type="modified residue" description="Phosphohistidine" evidence="16">
    <location>
        <position position="1947"/>
    </location>
</feature>
<dbReference type="PATRIC" id="fig|179408.3.peg.1586"/>
<dbReference type="InterPro" id="IPR036641">
    <property type="entry name" value="HPT_dom_sf"/>
</dbReference>
<dbReference type="Gene3D" id="1.20.120.160">
    <property type="entry name" value="HPT domain"/>
    <property type="match status" value="1"/>
</dbReference>
<feature type="transmembrane region" description="Helical" evidence="20">
    <location>
        <begin position="100"/>
        <end position="120"/>
    </location>
</feature>
<dbReference type="NCBIfam" id="TIGR00229">
    <property type="entry name" value="sensory_box"/>
    <property type="match status" value="2"/>
</dbReference>
<evidence type="ECO:0000256" key="7">
    <source>
        <dbReference type="ARBA" id="ARBA00022679"/>
    </source>
</evidence>
<dbReference type="Gene3D" id="3.30.450.40">
    <property type="match status" value="2"/>
</dbReference>
<dbReference type="SMART" id="SM00388">
    <property type="entry name" value="HisKA"/>
    <property type="match status" value="1"/>
</dbReference>
<dbReference type="InterPro" id="IPR013656">
    <property type="entry name" value="PAS_4"/>
</dbReference>
<dbReference type="CDD" id="cd00088">
    <property type="entry name" value="HPT"/>
    <property type="match status" value="1"/>
</dbReference>
<keyword evidence="18" id="KW-0175">Coiled coil</keyword>
<evidence type="ECO:0000256" key="5">
    <source>
        <dbReference type="ARBA" id="ARBA00022475"/>
    </source>
</evidence>
<dbReference type="GO" id="GO:0005886">
    <property type="term" value="C:plasma membrane"/>
    <property type="evidence" value="ECO:0007669"/>
    <property type="project" value="UniProtKB-SubCell"/>
</dbReference>
<dbReference type="InterPro" id="IPR035965">
    <property type="entry name" value="PAS-like_dom_sf"/>
</dbReference>
<feature type="transmembrane region" description="Helical" evidence="20">
    <location>
        <begin position="176"/>
        <end position="194"/>
    </location>
</feature>
<dbReference type="FunFam" id="3.30.565.10:FF:000010">
    <property type="entry name" value="Sensor histidine kinase RcsC"/>
    <property type="match status" value="1"/>
</dbReference>
<keyword evidence="12 20" id="KW-1133">Transmembrane helix</keyword>
<feature type="domain" description="PAS" evidence="23">
    <location>
        <begin position="1006"/>
        <end position="1076"/>
    </location>
</feature>
<dbReference type="PANTHER" id="PTHR45339">
    <property type="entry name" value="HYBRID SIGNAL TRANSDUCTION HISTIDINE KINASE J"/>
    <property type="match status" value="1"/>
</dbReference>
<evidence type="ECO:0000256" key="15">
    <source>
        <dbReference type="ARBA" id="ARBA00074306"/>
    </source>
</evidence>
<dbReference type="SUPFAM" id="SSF55785">
    <property type="entry name" value="PYP-like sensor domain (PAS domain)"/>
    <property type="match status" value="3"/>
</dbReference>
<dbReference type="eggNOG" id="COG4191">
    <property type="taxonomic scope" value="Bacteria"/>
</dbReference>
<evidence type="ECO:0000256" key="16">
    <source>
        <dbReference type="PROSITE-ProRule" id="PRU00110"/>
    </source>
</evidence>
<evidence type="ECO:0000313" key="26">
    <source>
        <dbReference type="EMBL" id="AFZ05847.1"/>
    </source>
</evidence>
<evidence type="ECO:0000256" key="18">
    <source>
        <dbReference type="SAM" id="Coils"/>
    </source>
</evidence>
<dbReference type="InterPro" id="IPR000700">
    <property type="entry name" value="PAS-assoc_C"/>
</dbReference>
<dbReference type="Pfam" id="PF00512">
    <property type="entry name" value="HisKA"/>
    <property type="match status" value="1"/>
</dbReference>
<evidence type="ECO:0000256" key="19">
    <source>
        <dbReference type="SAM" id="MobiDB-lite"/>
    </source>
</evidence>
<keyword evidence="7" id="KW-0808">Transferase</keyword>
<dbReference type="EMBL" id="CP003614">
    <property type="protein sequence ID" value="AFZ05847.1"/>
    <property type="molecule type" value="Genomic_DNA"/>
</dbReference>
<dbReference type="CDD" id="cd00082">
    <property type="entry name" value="HisKA"/>
    <property type="match status" value="1"/>
</dbReference>
<evidence type="ECO:0000256" key="17">
    <source>
        <dbReference type="PROSITE-ProRule" id="PRU00169"/>
    </source>
</evidence>
<dbReference type="InterPro" id="IPR013655">
    <property type="entry name" value="PAS_fold_3"/>
</dbReference>
<feature type="domain" description="PAC" evidence="24">
    <location>
        <begin position="1078"/>
        <end position="1130"/>
    </location>
</feature>
<evidence type="ECO:0000313" key="27">
    <source>
        <dbReference type="Proteomes" id="UP000010478"/>
    </source>
</evidence>
<keyword evidence="14 20" id="KW-0472">Membrane</keyword>
<dbReference type="eggNOG" id="COG3829">
    <property type="taxonomic scope" value="Bacteria"/>
</dbReference>
<dbReference type="CDD" id="cd18773">
    <property type="entry name" value="PDC1_HK_sensor"/>
    <property type="match status" value="1"/>
</dbReference>
<name>K9VED7_9CYAN</name>
<dbReference type="Gene3D" id="3.30.450.20">
    <property type="entry name" value="PAS domain"/>
    <property type="match status" value="4"/>
</dbReference>
<feature type="modified residue" description="4-aspartylphosphate" evidence="17">
    <location>
        <position position="1655"/>
    </location>
</feature>
<dbReference type="Gene3D" id="6.10.340.10">
    <property type="match status" value="1"/>
</dbReference>
<evidence type="ECO:0000256" key="8">
    <source>
        <dbReference type="ARBA" id="ARBA00022692"/>
    </source>
</evidence>
<dbReference type="Pfam" id="PF01590">
    <property type="entry name" value="GAF"/>
    <property type="match status" value="2"/>
</dbReference>
<evidence type="ECO:0000256" key="10">
    <source>
        <dbReference type="ARBA" id="ARBA00022777"/>
    </source>
</evidence>
<dbReference type="RefSeq" id="WP_015175170.1">
    <property type="nucleotide sequence ID" value="NC_019729.1"/>
</dbReference>
<feature type="domain" description="HPt" evidence="25">
    <location>
        <begin position="1908"/>
        <end position="2009"/>
    </location>
</feature>
<dbReference type="eggNOG" id="COG2202">
    <property type="taxonomic scope" value="Bacteria"/>
</dbReference>
<keyword evidence="27" id="KW-1185">Reference proteome</keyword>
<feature type="transmembrane region" description="Helical" evidence="20">
    <location>
        <begin position="39"/>
        <end position="65"/>
    </location>
</feature>
<dbReference type="InterPro" id="IPR036097">
    <property type="entry name" value="HisK_dim/P_sf"/>
</dbReference>
<dbReference type="Pfam" id="PF02518">
    <property type="entry name" value="HATPase_c"/>
    <property type="match status" value="1"/>
</dbReference>